<comment type="caution">
    <text evidence="2">The sequence shown here is derived from an EMBL/GenBank/DDBJ whole genome shotgun (WGS) entry which is preliminary data.</text>
</comment>
<sequence length="98" mass="11054">LLWTLLVIPSQIAEIIGRPDMDFILTILAMVGFWIIFFRGLTALLGGIPLREYQELKLGYPWALLLGICAWHLTTSMAVFFLLMGMFEPVMVIGGDPR</sequence>
<evidence type="ECO:0000313" key="2">
    <source>
        <dbReference type="EMBL" id="KKK78239.1"/>
    </source>
</evidence>
<keyword evidence="1" id="KW-1133">Transmembrane helix</keyword>
<feature type="non-terminal residue" evidence="2">
    <location>
        <position position="1"/>
    </location>
</feature>
<evidence type="ECO:0000256" key="1">
    <source>
        <dbReference type="SAM" id="Phobius"/>
    </source>
</evidence>
<dbReference type="AlphaFoldDB" id="A0A0F9AI98"/>
<dbReference type="EMBL" id="LAZR01054582">
    <property type="protein sequence ID" value="KKK78239.1"/>
    <property type="molecule type" value="Genomic_DNA"/>
</dbReference>
<accession>A0A0F9AI98</accession>
<gene>
    <name evidence="2" type="ORF">LCGC14_2845580</name>
</gene>
<feature type="transmembrane region" description="Helical" evidence="1">
    <location>
        <begin position="62"/>
        <end position="87"/>
    </location>
</feature>
<protein>
    <submittedName>
        <fullName evidence="2">Uncharacterized protein</fullName>
    </submittedName>
</protein>
<name>A0A0F9AI98_9ZZZZ</name>
<feature type="transmembrane region" description="Helical" evidence="1">
    <location>
        <begin position="23"/>
        <end position="50"/>
    </location>
</feature>
<keyword evidence="1" id="KW-0812">Transmembrane</keyword>
<proteinExistence type="predicted"/>
<organism evidence="2">
    <name type="scientific">marine sediment metagenome</name>
    <dbReference type="NCBI Taxonomy" id="412755"/>
    <lineage>
        <taxon>unclassified sequences</taxon>
        <taxon>metagenomes</taxon>
        <taxon>ecological metagenomes</taxon>
    </lineage>
</organism>
<reference evidence="2" key="1">
    <citation type="journal article" date="2015" name="Nature">
        <title>Complex archaea that bridge the gap between prokaryotes and eukaryotes.</title>
        <authorList>
            <person name="Spang A."/>
            <person name="Saw J.H."/>
            <person name="Jorgensen S.L."/>
            <person name="Zaremba-Niedzwiedzka K."/>
            <person name="Martijn J."/>
            <person name="Lind A.E."/>
            <person name="van Eijk R."/>
            <person name="Schleper C."/>
            <person name="Guy L."/>
            <person name="Ettema T.J."/>
        </authorList>
    </citation>
    <scope>NUCLEOTIDE SEQUENCE</scope>
</reference>
<keyword evidence="1" id="KW-0472">Membrane</keyword>